<gene>
    <name evidence="9" type="primary">psmB</name>
    <name evidence="10" type="ordered locus">TUZN_1852</name>
</gene>
<keyword evidence="6 9" id="KW-0068">Autocatalytic cleavage</keyword>
<evidence type="ECO:0000256" key="7">
    <source>
        <dbReference type="ARBA" id="ARBA00022942"/>
    </source>
</evidence>
<dbReference type="InterPro" id="IPR019983">
    <property type="entry name" value="Pept_T1A_Psome_bsu_arc"/>
</dbReference>
<dbReference type="PANTHER" id="PTHR32194:SF0">
    <property type="entry name" value="ATP-DEPENDENT PROTEASE SUBUNIT HSLV"/>
    <property type="match status" value="1"/>
</dbReference>
<evidence type="ECO:0000313" key="10">
    <source>
        <dbReference type="EMBL" id="AEA13312.1"/>
    </source>
</evidence>
<sequence>MSEEYGIGATAVGIKAKDGVVLAAEKRITYGFYSLSSSGKKVYVVNDRMALASAGVIADMQTIAKILRVNAKMYELESRRKPSIAAMAKLLSVIMFNRRIMPFIAEVLVGGYDEEGPHIFVLDPVGSLIEDDYAALGTGAKMAISILDANYSKDVDVSGARKLAINAIRAALERDPVSGGGIDLVTVTADGVSEEEIKVSAVVG</sequence>
<accession>F2L400</accession>
<protein>
    <recommendedName>
        <fullName evidence="9">Proteasome subunit beta</fullName>
        <ecNumber evidence="9">3.4.25.1</ecNumber>
    </recommendedName>
    <alternativeName>
        <fullName evidence="9">20S proteasome beta subunit</fullName>
    </alternativeName>
    <alternativeName>
        <fullName evidence="9">Proteasome core protein PsmB</fullName>
    </alternativeName>
</protein>
<dbReference type="eggNOG" id="arCOG00970">
    <property type="taxonomic scope" value="Archaea"/>
</dbReference>
<dbReference type="HAMAP" id="MF_02113_A">
    <property type="entry name" value="Proteasome_B_A"/>
    <property type="match status" value="1"/>
</dbReference>
<evidence type="ECO:0000256" key="3">
    <source>
        <dbReference type="ARBA" id="ARBA00022670"/>
    </source>
</evidence>
<evidence type="ECO:0000313" key="11">
    <source>
        <dbReference type="Proteomes" id="UP000008138"/>
    </source>
</evidence>
<dbReference type="HOGENOM" id="CLU_035750_7_2_2"/>
<dbReference type="STRING" id="999630.TUZN_1852"/>
<keyword evidence="11" id="KW-1185">Reference proteome</keyword>
<dbReference type="GO" id="GO:0019774">
    <property type="term" value="C:proteasome core complex, beta-subunit complex"/>
    <property type="evidence" value="ECO:0007669"/>
    <property type="project" value="UniProtKB-UniRule"/>
</dbReference>
<dbReference type="Gene3D" id="3.60.20.10">
    <property type="entry name" value="Glutamine Phosphoribosylpyrophosphate, subunit 1, domain 1"/>
    <property type="match status" value="1"/>
</dbReference>
<dbReference type="Proteomes" id="UP000008138">
    <property type="component" value="Chromosome"/>
</dbReference>
<evidence type="ECO:0000256" key="8">
    <source>
        <dbReference type="ARBA" id="ARBA00023145"/>
    </source>
</evidence>
<reference key="2">
    <citation type="submission" date="2011-03" db="EMBL/GenBank/DDBJ databases">
        <title>Complete genome sequence of the thermoacidophilic crenarchaeon Thermoproteus uzoniensis 768-20.</title>
        <authorList>
            <person name="Mardanov A.V."/>
            <person name="Gumerov V.M."/>
            <person name="Beletsky A.V."/>
            <person name="Prokofeva M.I."/>
            <person name="Bonch-Osmolovskaya E.A."/>
            <person name="Ravin N.V."/>
            <person name="Skryabin K.G."/>
        </authorList>
    </citation>
    <scope>NUCLEOTIDE SEQUENCE</scope>
    <source>
        <strain>768-20</strain>
    </source>
</reference>
<keyword evidence="2 9" id="KW-0963">Cytoplasm</keyword>
<dbReference type="NCBIfam" id="TIGR03634">
    <property type="entry name" value="arc_protsome_B"/>
    <property type="match status" value="1"/>
</dbReference>
<comment type="subcellular location">
    <subcellularLocation>
        <location evidence="9">Cytoplasm</location>
    </subcellularLocation>
</comment>
<dbReference type="EMBL" id="CP002590">
    <property type="protein sequence ID" value="AEA13312.1"/>
    <property type="molecule type" value="Genomic_DNA"/>
</dbReference>
<keyword evidence="4 9" id="KW-0888">Threonine protease</keyword>
<dbReference type="Pfam" id="PF00227">
    <property type="entry name" value="Proteasome"/>
    <property type="match status" value="1"/>
</dbReference>
<evidence type="ECO:0000256" key="6">
    <source>
        <dbReference type="ARBA" id="ARBA00022813"/>
    </source>
</evidence>
<dbReference type="SUPFAM" id="SSF56235">
    <property type="entry name" value="N-terminal nucleophile aminohydrolases (Ntn hydrolases)"/>
    <property type="match status" value="1"/>
</dbReference>
<dbReference type="InterPro" id="IPR023333">
    <property type="entry name" value="Proteasome_suB-type"/>
</dbReference>
<evidence type="ECO:0000256" key="1">
    <source>
        <dbReference type="ARBA" id="ARBA00001198"/>
    </source>
</evidence>
<keyword evidence="8 9" id="KW-0865">Zymogen</keyword>
<dbReference type="PANTHER" id="PTHR32194">
    <property type="entry name" value="METALLOPROTEASE TLDD"/>
    <property type="match status" value="1"/>
</dbReference>
<comment type="subunit">
    <text evidence="9">The 20S proteasome core is composed of 14 alpha and 14 beta subunits that assemble into four stacked heptameric rings, resulting in a barrel-shaped structure. The two inner rings, each composed of seven catalytic beta subunits, are sandwiched by two outer rings, each composed of seven alpha subunits. The catalytic chamber with the active sites is on the inside of the barrel. Has a gated structure, the ends of the cylinder being occluded by the N-termini of the alpha-subunits. Is capped at one or both ends by the proteasome regulatory ATPase, PAN.</text>
</comment>
<dbReference type="PROSITE" id="PS00854">
    <property type="entry name" value="PROTEASOME_BETA_1"/>
    <property type="match status" value="1"/>
</dbReference>
<name>F2L400_THEU7</name>
<evidence type="ECO:0000256" key="2">
    <source>
        <dbReference type="ARBA" id="ARBA00022490"/>
    </source>
</evidence>
<dbReference type="InterPro" id="IPR001353">
    <property type="entry name" value="Proteasome_sua/b"/>
</dbReference>
<comment type="activity regulation">
    <text evidence="9">The formation of the proteasomal ATPase PAN-20S proteasome complex, via the docking of the C-termini of PAN into the intersubunit pockets in the alpha-rings, triggers opening of the gate for substrate entry. Interconversion between the open-gate and close-gate conformations leads to a dynamic regulation of the 20S proteasome proteolysis activity.</text>
</comment>
<evidence type="ECO:0000256" key="4">
    <source>
        <dbReference type="ARBA" id="ARBA00022698"/>
    </source>
</evidence>
<keyword evidence="7 9" id="KW-0647">Proteasome</keyword>
<organism evidence="10 11">
    <name type="scientific">Thermoproteus uzoniensis (strain 768-20)</name>
    <dbReference type="NCBI Taxonomy" id="999630"/>
    <lineage>
        <taxon>Archaea</taxon>
        <taxon>Thermoproteota</taxon>
        <taxon>Thermoprotei</taxon>
        <taxon>Thermoproteales</taxon>
        <taxon>Thermoproteaceae</taxon>
        <taxon>Thermoproteus</taxon>
    </lineage>
</organism>
<dbReference type="EC" id="3.4.25.1" evidence="9"/>
<comment type="similarity">
    <text evidence="9">Belongs to the peptidase T1B family.</text>
</comment>
<evidence type="ECO:0000256" key="9">
    <source>
        <dbReference type="HAMAP-Rule" id="MF_02113"/>
    </source>
</evidence>
<dbReference type="InterPro" id="IPR016050">
    <property type="entry name" value="Proteasome_bsu_CS"/>
</dbReference>
<evidence type="ECO:0000256" key="5">
    <source>
        <dbReference type="ARBA" id="ARBA00022801"/>
    </source>
</evidence>
<dbReference type="GO" id="GO:0005737">
    <property type="term" value="C:cytoplasm"/>
    <property type="evidence" value="ECO:0007669"/>
    <property type="project" value="UniProtKB-SubCell"/>
</dbReference>
<dbReference type="GO" id="GO:0004298">
    <property type="term" value="F:threonine-type endopeptidase activity"/>
    <property type="evidence" value="ECO:0007669"/>
    <property type="project" value="UniProtKB-UniRule"/>
</dbReference>
<comment type="function">
    <text evidence="9">Component of the proteasome core, a large protease complex with broad specificity involved in protein degradation.</text>
</comment>
<keyword evidence="5 9" id="KW-0378">Hydrolase</keyword>
<keyword evidence="3 9" id="KW-0645">Protease</keyword>
<reference evidence="10 11" key="1">
    <citation type="journal article" date="2011" name="J. Bacteriol.">
        <title>Complete genome sequence of the thermoacidophilic crenarchaeon Thermoproteus uzoniensis 768-20.</title>
        <authorList>
            <person name="Mardanov A.V."/>
            <person name="Gumerov V.M."/>
            <person name="Beletsky A.V."/>
            <person name="Prokofeva M.I."/>
            <person name="Bonch-Osmolovskaya E.A."/>
            <person name="Ravin N.V."/>
            <person name="Skryabin K.G."/>
        </authorList>
    </citation>
    <scope>NUCLEOTIDE SEQUENCE [LARGE SCALE GENOMIC DNA]</scope>
    <source>
        <strain evidence="10 11">768-20</strain>
    </source>
</reference>
<dbReference type="RefSeq" id="WP_013680647.1">
    <property type="nucleotide sequence ID" value="NC_015315.1"/>
</dbReference>
<comment type="catalytic activity">
    <reaction evidence="1 9">
        <text>Cleavage of peptide bonds with very broad specificity.</text>
        <dbReference type="EC" id="3.4.25.1"/>
    </reaction>
</comment>
<feature type="chain" id="PRO_5023355685" description="Proteasome subunit beta" evidence="9">
    <location>
        <begin position="9"/>
        <end position="204"/>
    </location>
</feature>
<dbReference type="GeneID" id="10361365"/>
<comment type="caution">
    <text evidence="9">Lacks conserved residue(s) required for the propagation of feature annotation.</text>
</comment>
<dbReference type="PROSITE" id="PS51476">
    <property type="entry name" value="PROTEASOME_BETA_2"/>
    <property type="match status" value="1"/>
</dbReference>
<dbReference type="OrthoDB" id="6330at2157"/>
<dbReference type="InterPro" id="IPR029055">
    <property type="entry name" value="Ntn_hydrolases_N"/>
</dbReference>
<dbReference type="PRINTS" id="PR00141">
    <property type="entry name" value="PROTEASOME"/>
</dbReference>
<dbReference type="GO" id="GO:0010498">
    <property type="term" value="P:proteasomal protein catabolic process"/>
    <property type="evidence" value="ECO:0007669"/>
    <property type="project" value="UniProtKB-UniRule"/>
</dbReference>
<feature type="propeptide" id="PRO_5005050007" description="Removed in mature form; by autocatalysis" evidence="9">
    <location>
        <begin position="1"/>
        <end position="8"/>
    </location>
</feature>
<dbReference type="InterPro" id="IPR000243">
    <property type="entry name" value="Pept_T1A_subB"/>
</dbReference>
<dbReference type="AlphaFoldDB" id="F2L400"/>
<proteinExistence type="inferred from homology"/>
<dbReference type="KEGG" id="tuz:TUZN_1852"/>